<evidence type="ECO:0000313" key="2">
    <source>
        <dbReference type="Proteomes" id="UP000183015"/>
    </source>
</evidence>
<name>A0A1H7PME1_STRJI</name>
<keyword evidence="2" id="KW-1185">Reference proteome</keyword>
<dbReference type="STRING" id="235985.SAMN05414137_10832"/>
<accession>A0A1H7PME1</accession>
<proteinExistence type="predicted"/>
<gene>
    <name evidence="1" type="ORF">SAMN05414137_10832</name>
</gene>
<reference evidence="2" key="1">
    <citation type="submission" date="2016-10" db="EMBL/GenBank/DDBJ databases">
        <authorList>
            <person name="Varghese N."/>
        </authorList>
    </citation>
    <scope>NUCLEOTIDE SEQUENCE [LARGE SCALE GENOMIC DNA]</scope>
    <source>
        <strain evidence="2">DSM 45096 / BCRC 16803 / CGMCC 4.1857 / CIP 109030 / JCM 12277 / KCTC 19219 / NBRC 100920 / 33214</strain>
    </source>
</reference>
<dbReference type="EMBL" id="FOAZ01000008">
    <property type="protein sequence ID" value="SEL37001.1"/>
    <property type="molecule type" value="Genomic_DNA"/>
</dbReference>
<protein>
    <submittedName>
        <fullName evidence="1">Uncharacterized protein</fullName>
    </submittedName>
</protein>
<organism evidence="1 2">
    <name type="scientific">Streptacidiphilus jiangxiensis</name>
    <dbReference type="NCBI Taxonomy" id="235985"/>
    <lineage>
        <taxon>Bacteria</taxon>
        <taxon>Bacillati</taxon>
        <taxon>Actinomycetota</taxon>
        <taxon>Actinomycetes</taxon>
        <taxon>Kitasatosporales</taxon>
        <taxon>Streptomycetaceae</taxon>
        <taxon>Streptacidiphilus</taxon>
    </lineage>
</organism>
<dbReference type="Proteomes" id="UP000183015">
    <property type="component" value="Unassembled WGS sequence"/>
</dbReference>
<evidence type="ECO:0000313" key="1">
    <source>
        <dbReference type="EMBL" id="SEL37001.1"/>
    </source>
</evidence>
<sequence>MQVFANGSWQDAGSQFFAVSSTGRCAVVLQAPGRAGIQARVRTDYLYGQSGDTVNASVYGSWTYVYFSN</sequence>
<dbReference type="AlphaFoldDB" id="A0A1H7PME1"/>